<dbReference type="EMBL" id="KQ981998">
    <property type="protein sequence ID" value="KYN30722.1"/>
    <property type="molecule type" value="Genomic_DNA"/>
</dbReference>
<gene>
    <name evidence="2" type="ORF">ALC56_14966</name>
</gene>
<protein>
    <submittedName>
        <fullName evidence="2">Uncharacterized protein</fullName>
    </submittedName>
</protein>
<reference evidence="2 3" key="1">
    <citation type="submission" date="2016-03" db="EMBL/GenBank/DDBJ databases">
        <title>Trachymyrmex septentrionalis WGS genome.</title>
        <authorList>
            <person name="Nygaard S."/>
            <person name="Hu H."/>
            <person name="Boomsma J."/>
            <person name="Zhang G."/>
        </authorList>
    </citation>
    <scope>NUCLEOTIDE SEQUENCE [LARGE SCALE GENOMIC DNA]</scope>
    <source>
        <strain evidence="2">Tsep2-gDNA-1</strain>
        <tissue evidence="2">Whole body</tissue>
    </source>
</reference>
<feature type="region of interest" description="Disordered" evidence="1">
    <location>
        <begin position="1"/>
        <end position="37"/>
    </location>
</feature>
<keyword evidence="3" id="KW-1185">Reference proteome</keyword>
<evidence type="ECO:0000313" key="2">
    <source>
        <dbReference type="EMBL" id="KYN30722.1"/>
    </source>
</evidence>
<dbReference type="AlphaFoldDB" id="A0A151JT32"/>
<proteinExistence type="predicted"/>
<organism evidence="2 3">
    <name type="scientific">Trachymyrmex septentrionalis</name>
    <dbReference type="NCBI Taxonomy" id="34720"/>
    <lineage>
        <taxon>Eukaryota</taxon>
        <taxon>Metazoa</taxon>
        <taxon>Ecdysozoa</taxon>
        <taxon>Arthropoda</taxon>
        <taxon>Hexapoda</taxon>
        <taxon>Insecta</taxon>
        <taxon>Pterygota</taxon>
        <taxon>Neoptera</taxon>
        <taxon>Endopterygota</taxon>
        <taxon>Hymenoptera</taxon>
        <taxon>Apocrita</taxon>
        <taxon>Aculeata</taxon>
        <taxon>Formicoidea</taxon>
        <taxon>Formicidae</taxon>
        <taxon>Myrmicinae</taxon>
        <taxon>Trachymyrmex</taxon>
    </lineage>
</organism>
<accession>A0A151JT32</accession>
<feature type="compositionally biased region" description="Basic and acidic residues" evidence="1">
    <location>
        <begin position="1"/>
        <end position="22"/>
    </location>
</feature>
<dbReference type="Proteomes" id="UP000078541">
    <property type="component" value="Unassembled WGS sequence"/>
</dbReference>
<name>A0A151JT32_9HYME</name>
<evidence type="ECO:0000313" key="3">
    <source>
        <dbReference type="Proteomes" id="UP000078541"/>
    </source>
</evidence>
<evidence type="ECO:0000256" key="1">
    <source>
        <dbReference type="SAM" id="MobiDB-lite"/>
    </source>
</evidence>
<sequence length="130" mass="15058">MSDKNVGRERKETKRDSSYEKRPKAKRPLNRHEIEKPEHLNVSASARKLKQRDFEDIEVDSTFGYHFVNFVTVFAALSNVVVCKVCHSEVKFTESSKRGLGFKLVVSCDKCEKKEIPNSPYVKNAYEIKF</sequence>